<keyword evidence="3" id="KW-0121">Carboxypeptidase</keyword>
<feature type="chain" id="PRO_5042237852" evidence="2">
    <location>
        <begin position="22"/>
        <end position="575"/>
    </location>
</feature>
<dbReference type="SUPFAM" id="SSF48452">
    <property type="entry name" value="TPR-like"/>
    <property type="match status" value="1"/>
</dbReference>
<gene>
    <name evidence="3" type="ORF">K8352_11000</name>
</gene>
<dbReference type="Pfam" id="PF13715">
    <property type="entry name" value="CarbopepD_reg_2"/>
    <property type="match status" value="1"/>
</dbReference>
<dbReference type="GO" id="GO:0004180">
    <property type="term" value="F:carboxypeptidase activity"/>
    <property type="evidence" value="ECO:0007669"/>
    <property type="project" value="UniProtKB-KW"/>
</dbReference>
<dbReference type="InterPro" id="IPR037066">
    <property type="entry name" value="Plug_dom_sf"/>
</dbReference>
<dbReference type="SUPFAM" id="SSF49464">
    <property type="entry name" value="Carboxypeptidase regulatory domain-like"/>
    <property type="match status" value="1"/>
</dbReference>
<dbReference type="InterPro" id="IPR019734">
    <property type="entry name" value="TPR_rpt"/>
</dbReference>
<dbReference type="InterPro" id="IPR011990">
    <property type="entry name" value="TPR-like_helical_dom_sf"/>
</dbReference>
<dbReference type="SUPFAM" id="SSF56935">
    <property type="entry name" value="Porins"/>
    <property type="match status" value="1"/>
</dbReference>
<feature type="signal peptide" evidence="2">
    <location>
        <begin position="1"/>
        <end position="21"/>
    </location>
</feature>
<feature type="repeat" description="TPR" evidence="1">
    <location>
        <begin position="344"/>
        <end position="377"/>
    </location>
</feature>
<evidence type="ECO:0000313" key="3">
    <source>
        <dbReference type="EMBL" id="MCG2461276.1"/>
    </source>
</evidence>
<keyword evidence="3" id="KW-0378">Hydrolase</keyword>
<sequence length="575" mass="65576">MMKNTLFVFLLLLSSTGFSQSATQTITGRVTDLGQPLVNANVSVKGTDNGTNTDAKGNYTIKAKPRDVLVFSYVGMRTVEIIVEDVTSILNVKLAPEVEELDEVVVEKKKGRIQRNLDLEYDTNKDLVRSAHGMLDKRRSGFSMRIFDEEDIWPSARNFMEVIQGRFHGRIANGNIYLRPTPTLLRGTPATIYDLDGAITIDAPTFIPASEIKRIAIIQGSSAYARYGPQAAGGVIIINTKRGSMHREPGLDEPYDRAKLRNNIFDEASVKGNYVAEPPAFLMEIYDSESEARALEVFKSKKDLYDDSPYYLLDIGTYFLNKWKDRTKAWELFSMIQDNFPENAPALKALAYVYQENRDWEAARDVYIKVFKLRPRYAQSYRDLANAYSEAGDLDRGLIFYGRYMAAHKTDNRAGQLQGIDSIIKVEAGNLLYTSSDTRTSKNELQHNLGIWPIRILVEWNSSEAEFDLQFVHPSKHYFTWNHTLEDNPERIKDEKLRGYSSEQFMIDNSATGQWLINLKYFGNRSYDPTYLKVTTYRDYGTTSQKKEIKVFELTEKNVNQTLLELYTSGPQASN</sequence>
<keyword evidence="1" id="KW-0802">TPR repeat</keyword>
<proteinExistence type="predicted"/>
<dbReference type="Gene3D" id="2.60.40.1120">
    <property type="entry name" value="Carboxypeptidase-like, regulatory domain"/>
    <property type="match status" value="1"/>
</dbReference>
<dbReference type="Gene3D" id="2.170.130.10">
    <property type="entry name" value="TonB-dependent receptor, plug domain"/>
    <property type="match status" value="1"/>
</dbReference>
<keyword evidence="4" id="KW-1185">Reference proteome</keyword>
<dbReference type="InterPro" id="IPR008969">
    <property type="entry name" value="CarboxyPept-like_regulatory"/>
</dbReference>
<evidence type="ECO:0000313" key="4">
    <source>
        <dbReference type="Proteomes" id="UP001200642"/>
    </source>
</evidence>
<dbReference type="SMART" id="SM00028">
    <property type="entry name" value="TPR"/>
    <property type="match status" value="2"/>
</dbReference>
<protein>
    <submittedName>
        <fullName evidence="3">Carboxypeptidase-like regulatory domain-containing protein</fullName>
    </submittedName>
</protein>
<keyword evidence="2" id="KW-0732">Signal</keyword>
<dbReference type="EMBL" id="JAIRBC010000014">
    <property type="protein sequence ID" value="MCG2461276.1"/>
    <property type="molecule type" value="Genomic_DNA"/>
</dbReference>
<dbReference type="Gene3D" id="1.25.40.10">
    <property type="entry name" value="Tetratricopeptide repeat domain"/>
    <property type="match status" value="1"/>
</dbReference>
<dbReference type="RefSeq" id="WP_317902420.1">
    <property type="nucleotide sequence ID" value="NZ_JAIRBC010000014.1"/>
</dbReference>
<name>A0AAE3EX01_9FLAO</name>
<dbReference type="AlphaFoldDB" id="A0AAE3EX01"/>
<organism evidence="3 4">
    <name type="scientific">Cerina litoralis</name>
    <dbReference type="NCBI Taxonomy" id="2874477"/>
    <lineage>
        <taxon>Bacteria</taxon>
        <taxon>Pseudomonadati</taxon>
        <taxon>Bacteroidota</taxon>
        <taxon>Flavobacteriia</taxon>
        <taxon>Flavobacteriales</taxon>
        <taxon>Flavobacteriaceae</taxon>
        <taxon>Cerina</taxon>
    </lineage>
</organism>
<evidence type="ECO:0000256" key="2">
    <source>
        <dbReference type="SAM" id="SignalP"/>
    </source>
</evidence>
<keyword evidence="3" id="KW-0645">Protease</keyword>
<reference evidence="3" key="1">
    <citation type="submission" date="2023-02" db="EMBL/GenBank/DDBJ databases">
        <title>Genome of Flavobacteriaceae gen. nov. sp. strain F89.</title>
        <authorList>
            <person name="Wang Y."/>
        </authorList>
    </citation>
    <scope>NUCLEOTIDE SEQUENCE</scope>
    <source>
        <strain evidence="3">F89</strain>
    </source>
</reference>
<comment type="caution">
    <text evidence="3">The sequence shown here is derived from an EMBL/GenBank/DDBJ whole genome shotgun (WGS) entry which is preliminary data.</text>
</comment>
<dbReference type="Proteomes" id="UP001200642">
    <property type="component" value="Unassembled WGS sequence"/>
</dbReference>
<dbReference type="PROSITE" id="PS50005">
    <property type="entry name" value="TPR"/>
    <property type="match status" value="1"/>
</dbReference>
<evidence type="ECO:0000256" key="1">
    <source>
        <dbReference type="PROSITE-ProRule" id="PRU00339"/>
    </source>
</evidence>
<accession>A0AAE3EX01</accession>